<comment type="caution">
    <text evidence="8">The sequence shown here is derived from an EMBL/GenBank/DDBJ whole genome shotgun (WGS) entry which is preliminary data.</text>
</comment>
<accession>A0ABW2QL15</accession>
<keyword evidence="1" id="KW-0328">Glycosyltransferase</keyword>
<keyword evidence="8" id="KW-0251">Elongation factor</keyword>
<organism evidence="8 9">
    <name type="scientific">Hydrogenophaga atypica</name>
    <dbReference type="NCBI Taxonomy" id="249409"/>
    <lineage>
        <taxon>Bacteria</taxon>
        <taxon>Pseudomonadati</taxon>
        <taxon>Pseudomonadota</taxon>
        <taxon>Betaproteobacteria</taxon>
        <taxon>Burkholderiales</taxon>
        <taxon>Comamonadaceae</taxon>
        <taxon>Hydrogenophaga</taxon>
    </lineage>
</organism>
<reference evidence="9" key="1">
    <citation type="journal article" date="2019" name="Int. J. Syst. Evol. Microbiol.">
        <title>The Global Catalogue of Microorganisms (GCM) 10K type strain sequencing project: providing services to taxonomists for standard genome sequencing and annotation.</title>
        <authorList>
            <consortium name="The Broad Institute Genomics Platform"/>
            <consortium name="The Broad Institute Genome Sequencing Center for Infectious Disease"/>
            <person name="Wu L."/>
            <person name="Ma J."/>
        </authorList>
    </citation>
    <scope>NUCLEOTIDE SEQUENCE [LARGE SCALE GENOMIC DNA]</scope>
    <source>
        <strain evidence="9">CGMCC 1.12371</strain>
    </source>
</reference>
<dbReference type="RefSeq" id="WP_382221695.1">
    <property type="nucleotide sequence ID" value="NZ_JBHTCA010000004.1"/>
</dbReference>
<comment type="function">
    <text evidence="3">Protein-arginine rhamnosyltransferase that catalyzes the transfer of a single rhamnose to elongation factor P (EF-P) on 'Lys-32', a modification required for EF-P-dependent rescue of polyproline stalled ribosomes.</text>
</comment>
<evidence type="ECO:0000256" key="4">
    <source>
        <dbReference type="ARBA" id="ARBA00024346"/>
    </source>
</evidence>
<keyword evidence="2" id="KW-0808">Transferase</keyword>
<dbReference type="Proteomes" id="UP001596501">
    <property type="component" value="Unassembled WGS sequence"/>
</dbReference>
<keyword evidence="9" id="KW-1185">Reference proteome</keyword>
<evidence type="ECO:0000256" key="1">
    <source>
        <dbReference type="ARBA" id="ARBA00022676"/>
    </source>
</evidence>
<protein>
    <recommendedName>
        <fullName evidence="5">Protein-arginine rhamnosyltransferase</fullName>
    </recommendedName>
    <alternativeName>
        <fullName evidence="6">EF-P arginine rhamnosyltransferase</fullName>
    </alternativeName>
</protein>
<dbReference type="NCBIfam" id="TIGR03837">
    <property type="entry name" value="efp_Arg_rhamno"/>
    <property type="match status" value="1"/>
</dbReference>
<keyword evidence="8" id="KW-0648">Protein biosynthesis</keyword>
<comment type="catalytic activity">
    <reaction evidence="7">
        <text>dTDP-beta-L-rhamnose + L-arginyl-[protein] = N(omega)-(alpha-L-rhamnosyl)-L-arginyl-[protein] + dTDP + H(+)</text>
        <dbReference type="Rhea" id="RHEA:66692"/>
        <dbReference type="Rhea" id="RHEA-COMP:10532"/>
        <dbReference type="Rhea" id="RHEA-COMP:17096"/>
        <dbReference type="ChEBI" id="CHEBI:15378"/>
        <dbReference type="ChEBI" id="CHEBI:29965"/>
        <dbReference type="ChEBI" id="CHEBI:57510"/>
        <dbReference type="ChEBI" id="CHEBI:58369"/>
        <dbReference type="ChEBI" id="CHEBI:167445"/>
    </reaction>
    <physiologicalReaction direction="left-to-right" evidence="7">
        <dbReference type="Rhea" id="RHEA:66693"/>
    </physiologicalReaction>
</comment>
<evidence type="ECO:0000256" key="7">
    <source>
        <dbReference type="ARBA" id="ARBA00048472"/>
    </source>
</evidence>
<evidence type="ECO:0000313" key="9">
    <source>
        <dbReference type="Proteomes" id="UP001596501"/>
    </source>
</evidence>
<proteinExistence type="inferred from homology"/>
<dbReference type="Pfam" id="PF10093">
    <property type="entry name" value="EarP"/>
    <property type="match status" value="1"/>
</dbReference>
<comment type="similarity">
    <text evidence="4">Belongs to the glycosyltransferase 104 family.</text>
</comment>
<evidence type="ECO:0000256" key="6">
    <source>
        <dbReference type="ARBA" id="ARBA00030025"/>
    </source>
</evidence>
<evidence type="ECO:0000256" key="2">
    <source>
        <dbReference type="ARBA" id="ARBA00022679"/>
    </source>
</evidence>
<evidence type="ECO:0000313" key="8">
    <source>
        <dbReference type="EMBL" id="MFC7408832.1"/>
    </source>
</evidence>
<evidence type="ECO:0000256" key="3">
    <source>
        <dbReference type="ARBA" id="ARBA00024303"/>
    </source>
</evidence>
<dbReference type="EMBL" id="JBHTCA010000004">
    <property type="protein sequence ID" value="MFC7408832.1"/>
    <property type="molecule type" value="Genomic_DNA"/>
</dbReference>
<dbReference type="GO" id="GO:0003746">
    <property type="term" value="F:translation elongation factor activity"/>
    <property type="evidence" value="ECO:0007669"/>
    <property type="project" value="UniProtKB-KW"/>
</dbReference>
<evidence type="ECO:0000256" key="5">
    <source>
        <dbReference type="ARBA" id="ARBA00024416"/>
    </source>
</evidence>
<name>A0ABW2QL15_9BURK</name>
<sequence>MPTMPSLLWDVFCQVVDNHGDLGVCWRLSAQLTERGHRVRLWVDDPSALAWMAPRGSEGVDVRHWHGEPPTGLPPGDVLVEAFGCDIPDAWVLAVAPQPGPWINLEYLSAEAYVERMHGLPSPVMCGPLTGRTKHFFYPGFTPATGGLLREDDLQARQARFDRGTWLQTHAPGWAGEQVVSLFCYEPANLGTWLDHLRQPGQATTHLLVAPGRPTAAVRQHLGDGADHGPLHITWRPHCSQLEFDQMLWASDLNMVRGEDSLVRALWAGKPLVWHIYPQHDGAHQAKLQAFLDWLDAPPDMRAQHLFWNADVPASLPPMAPSRWTTAIAAARQKLLSQDDLVTQLLKIVANIP</sequence>
<dbReference type="InterPro" id="IPR016633">
    <property type="entry name" value="EarP"/>
</dbReference>
<gene>
    <name evidence="8" type="primary">earP</name>
    <name evidence="8" type="ORF">ACFQPB_08170</name>
</gene>